<feature type="compositionally biased region" description="Acidic residues" evidence="1">
    <location>
        <begin position="254"/>
        <end position="268"/>
    </location>
</feature>
<organism evidence="2 3">
    <name type="scientific">Brassica rapa subsp. trilocularis</name>
    <dbReference type="NCBI Taxonomy" id="1813537"/>
    <lineage>
        <taxon>Eukaryota</taxon>
        <taxon>Viridiplantae</taxon>
        <taxon>Streptophyta</taxon>
        <taxon>Embryophyta</taxon>
        <taxon>Tracheophyta</taxon>
        <taxon>Spermatophyta</taxon>
        <taxon>Magnoliopsida</taxon>
        <taxon>eudicotyledons</taxon>
        <taxon>Gunneridae</taxon>
        <taxon>Pentapetalae</taxon>
        <taxon>rosids</taxon>
        <taxon>malvids</taxon>
        <taxon>Brassicales</taxon>
        <taxon>Brassicaceae</taxon>
        <taxon>Brassiceae</taxon>
        <taxon>Brassica</taxon>
    </lineage>
</organism>
<feature type="compositionally biased region" description="Polar residues" evidence="1">
    <location>
        <begin position="137"/>
        <end position="146"/>
    </location>
</feature>
<keyword evidence="3" id="KW-1185">Reference proteome</keyword>
<proteinExistence type="predicted"/>
<feature type="non-terminal residue" evidence="2">
    <location>
        <position position="1"/>
    </location>
</feature>
<gene>
    <name evidence="2" type="primary">SC170g500010.1_BraROA</name>
    <name evidence="2" type="ORF">IGI04_042539</name>
</gene>
<accession>A0ABQ7KI33</accession>
<feature type="region of interest" description="Disordered" evidence="1">
    <location>
        <begin position="124"/>
        <end position="178"/>
    </location>
</feature>
<feature type="compositionally biased region" description="Polar residues" evidence="1">
    <location>
        <begin position="279"/>
        <end position="288"/>
    </location>
</feature>
<comment type="caution">
    <text evidence="2">The sequence shown here is derived from an EMBL/GenBank/DDBJ whole genome shotgun (WGS) entry which is preliminary data.</text>
</comment>
<feature type="compositionally biased region" description="Basic and acidic residues" evidence="1">
    <location>
        <begin position="159"/>
        <end position="178"/>
    </location>
</feature>
<evidence type="ECO:0000256" key="1">
    <source>
        <dbReference type="SAM" id="MobiDB-lite"/>
    </source>
</evidence>
<feature type="region of interest" description="Disordered" evidence="1">
    <location>
        <begin position="240"/>
        <end position="288"/>
    </location>
</feature>
<evidence type="ECO:0000313" key="3">
    <source>
        <dbReference type="Proteomes" id="UP000823674"/>
    </source>
</evidence>
<protein>
    <submittedName>
        <fullName evidence="2">Uncharacterized protein</fullName>
    </submittedName>
</protein>
<dbReference type="EMBL" id="JADBGQ010000043">
    <property type="protein sequence ID" value="KAG5374139.1"/>
    <property type="molecule type" value="Genomic_DNA"/>
</dbReference>
<name>A0ABQ7KI33_BRACM</name>
<dbReference type="Proteomes" id="UP000823674">
    <property type="component" value="Unassembled WGS sequence"/>
</dbReference>
<reference evidence="2 3" key="1">
    <citation type="submission" date="2021-03" db="EMBL/GenBank/DDBJ databases">
        <authorList>
            <person name="King G.J."/>
            <person name="Bancroft I."/>
            <person name="Baten A."/>
            <person name="Bloomfield J."/>
            <person name="Borpatragohain P."/>
            <person name="He Z."/>
            <person name="Irish N."/>
            <person name="Irwin J."/>
            <person name="Liu K."/>
            <person name="Mauleon R.P."/>
            <person name="Moore J."/>
            <person name="Morris R."/>
            <person name="Ostergaard L."/>
            <person name="Wang B."/>
            <person name="Wells R."/>
        </authorList>
    </citation>
    <scope>NUCLEOTIDE SEQUENCE [LARGE SCALE GENOMIC DNA]</scope>
    <source>
        <strain evidence="2">R-o-18</strain>
        <tissue evidence="2">Leaf</tissue>
    </source>
</reference>
<evidence type="ECO:0000313" key="2">
    <source>
        <dbReference type="EMBL" id="KAG5374139.1"/>
    </source>
</evidence>
<sequence length="288" mass="31718">TQGWCVQDSRFKFSSQAKMEHGMNMRMKVAVTFKGSNYLVWSRMVKTAVGSKGQAGEGGTREPGDSKALVTYTAQPSLQNNRENEYLRRSDLDSLIKMLKENGNTLGTLGYSFGASYEPYKGLGIHTTQDPKERRSTTNTQPTEASNLDHGGETTPEPAEVHVESHDQEGSGDHDQSVIHEDRESLVAYTGASSSRSNDDYIKRSDLDALFKMLKENGNTYGYSFGASMIAYKDDHLIRELGGEEHEEPMQEANQDEGGVENEGEESIGSDGHGHDHGVTQTPSQDEV</sequence>
<feature type="non-terminal residue" evidence="2">
    <location>
        <position position="288"/>
    </location>
</feature>